<dbReference type="RefSeq" id="WP_142874059.1">
    <property type="nucleotide sequence ID" value="NZ_CP045503.2"/>
</dbReference>
<evidence type="ECO:0000313" key="2">
    <source>
        <dbReference type="EMBL" id="QXP44805.1"/>
    </source>
</evidence>
<reference evidence="2" key="1">
    <citation type="submission" date="2021-07" db="EMBL/GenBank/DDBJ databases">
        <title>Shewanella sp. YLB-07 whole genome sequence.</title>
        <authorList>
            <person name="Yu L."/>
        </authorList>
    </citation>
    <scope>NUCLEOTIDE SEQUENCE</scope>
    <source>
        <strain evidence="2">YLB-08</strain>
    </source>
</reference>
<protein>
    <submittedName>
        <fullName evidence="2">DUF2986 domain-containing protein</fullName>
    </submittedName>
</protein>
<dbReference type="InterPro" id="IPR021677">
    <property type="entry name" value="DUF2986"/>
</dbReference>
<gene>
    <name evidence="2" type="ORF">FM038_25465</name>
</gene>
<organism evidence="2 3">
    <name type="scientific">Shewanella eurypsychrophilus</name>
    <dbReference type="NCBI Taxonomy" id="2593656"/>
    <lineage>
        <taxon>Bacteria</taxon>
        <taxon>Pseudomonadati</taxon>
        <taxon>Pseudomonadota</taxon>
        <taxon>Gammaproteobacteria</taxon>
        <taxon>Alteromonadales</taxon>
        <taxon>Shewanellaceae</taxon>
        <taxon>Shewanella</taxon>
    </lineage>
</organism>
<name>A0ABX8S8M1_9GAMM</name>
<dbReference type="EMBL" id="CP045503">
    <property type="protein sequence ID" value="QXP44805.1"/>
    <property type="molecule type" value="Genomic_DNA"/>
</dbReference>
<evidence type="ECO:0000256" key="1">
    <source>
        <dbReference type="SAM" id="MobiDB-lite"/>
    </source>
</evidence>
<proteinExistence type="predicted"/>
<feature type="compositionally biased region" description="Low complexity" evidence="1">
    <location>
        <begin position="43"/>
        <end position="58"/>
    </location>
</feature>
<feature type="region of interest" description="Disordered" evidence="1">
    <location>
        <begin position="43"/>
        <end position="76"/>
    </location>
</feature>
<evidence type="ECO:0000313" key="3">
    <source>
        <dbReference type="Proteomes" id="UP000316416"/>
    </source>
</evidence>
<keyword evidence="3" id="KW-1185">Reference proteome</keyword>
<accession>A0ABX8S8M1</accession>
<dbReference type="Proteomes" id="UP000316416">
    <property type="component" value="Chromosome"/>
</dbReference>
<sequence length="76" mass="8341">MNKKQKMIKLTAKRAKARKNKHTAPTIKKYISKADRAKALAQEQAEAALKTTAEASESISENKPESEPQGSSEAKD</sequence>
<dbReference type="Pfam" id="PF11661">
    <property type="entry name" value="DUF2986"/>
    <property type="match status" value="1"/>
</dbReference>